<dbReference type="NCBIfam" id="TIGR01525">
    <property type="entry name" value="ATPase-IB_hvy"/>
    <property type="match status" value="1"/>
</dbReference>
<dbReference type="STRING" id="260084.SAMN02927928_0642"/>
<feature type="transmembrane region" description="Helical" evidence="11">
    <location>
        <begin position="729"/>
        <end position="748"/>
    </location>
</feature>
<dbReference type="SUPFAM" id="SSF56784">
    <property type="entry name" value="HAD-like"/>
    <property type="match status" value="1"/>
</dbReference>
<dbReference type="PANTHER" id="PTHR43520">
    <property type="entry name" value="ATP7, ISOFORM B"/>
    <property type="match status" value="1"/>
</dbReference>
<evidence type="ECO:0000259" key="13">
    <source>
        <dbReference type="Pfam" id="PF00122"/>
    </source>
</evidence>
<feature type="domain" description="Heavy metal binding" evidence="14">
    <location>
        <begin position="93"/>
        <end position="118"/>
    </location>
</feature>
<dbReference type="Proteomes" id="UP000199150">
    <property type="component" value="Unassembled WGS sequence"/>
</dbReference>
<keyword evidence="6 11" id="KW-0547">Nucleotide-binding</keyword>
<dbReference type="FunFam" id="2.70.150.10:FF:000020">
    <property type="entry name" value="Copper-exporting P-type ATPase A"/>
    <property type="match status" value="1"/>
</dbReference>
<dbReference type="PROSITE" id="PS00154">
    <property type="entry name" value="ATPASE_E1_E2"/>
    <property type="match status" value="1"/>
</dbReference>
<dbReference type="GO" id="GO:0055070">
    <property type="term" value="P:copper ion homeostasis"/>
    <property type="evidence" value="ECO:0007669"/>
    <property type="project" value="TreeGrafter"/>
</dbReference>
<organism evidence="15 16">
    <name type="scientific">Asticcacaulis taihuensis</name>
    <dbReference type="NCBI Taxonomy" id="260084"/>
    <lineage>
        <taxon>Bacteria</taxon>
        <taxon>Pseudomonadati</taxon>
        <taxon>Pseudomonadota</taxon>
        <taxon>Alphaproteobacteria</taxon>
        <taxon>Caulobacterales</taxon>
        <taxon>Caulobacteraceae</taxon>
        <taxon>Asticcacaulis</taxon>
    </lineage>
</organism>
<dbReference type="SUPFAM" id="SSF81665">
    <property type="entry name" value="Calcium ATPase, transmembrane domain M"/>
    <property type="match status" value="1"/>
</dbReference>
<evidence type="ECO:0000256" key="7">
    <source>
        <dbReference type="ARBA" id="ARBA00022840"/>
    </source>
</evidence>
<dbReference type="GO" id="GO:0016887">
    <property type="term" value="F:ATP hydrolysis activity"/>
    <property type="evidence" value="ECO:0007669"/>
    <property type="project" value="InterPro"/>
</dbReference>
<dbReference type="RefSeq" id="WP_090643570.1">
    <property type="nucleotide sequence ID" value="NZ_CBCRYE010000001.1"/>
</dbReference>
<reference evidence="16" key="1">
    <citation type="submission" date="2016-10" db="EMBL/GenBank/DDBJ databases">
        <authorList>
            <person name="Varghese N."/>
            <person name="Submissions S."/>
        </authorList>
    </citation>
    <scope>NUCLEOTIDE SEQUENCE [LARGE SCALE GENOMIC DNA]</scope>
    <source>
        <strain evidence="16">CGMCC 1.3431</strain>
    </source>
</reference>
<dbReference type="InterPro" id="IPR045800">
    <property type="entry name" value="HMBD"/>
</dbReference>
<dbReference type="SFLD" id="SFLDG00002">
    <property type="entry name" value="C1.7:_P-type_atpase_like"/>
    <property type="match status" value="1"/>
</dbReference>
<keyword evidence="4 11" id="KW-0812">Transmembrane</keyword>
<dbReference type="SFLD" id="SFLDF00027">
    <property type="entry name" value="p-type_atpase"/>
    <property type="match status" value="1"/>
</dbReference>
<evidence type="ECO:0000256" key="1">
    <source>
        <dbReference type="ARBA" id="ARBA00004651"/>
    </source>
</evidence>
<comment type="similarity">
    <text evidence="2 11">Belongs to the cation transport ATPase (P-type) (TC 3.A.3) family. Type IB subfamily.</text>
</comment>
<dbReference type="NCBIfam" id="TIGR01512">
    <property type="entry name" value="ATPase-IB2_Cd"/>
    <property type="match status" value="1"/>
</dbReference>
<keyword evidence="10 11" id="KW-0472">Membrane</keyword>
<evidence type="ECO:0000256" key="10">
    <source>
        <dbReference type="ARBA" id="ARBA00023136"/>
    </source>
</evidence>
<proteinExistence type="inferred from homology"/>
<dbReference type="InterPro" id="IPR018303">
    <property type="entry name" value="ATPase_P-typ_P_site"/>
</dbReference>
<evidence type="ECO:0000259" key="14">
    <source>
        <dbReference type="Pfam" id="PF19335"/>
    </source>
</evidence>
<evidence type="ECO:0000256" key="5">
    <source>
        <dbReference type="ARBA" id="ARBA00022723"/>
    </source>
</evidence>
<feature type="transmembrane region" description="Helical" evidence="11">
    <location>
        <begin position="389"/>
        <end position="411"/>
    </location>
</feature>
<dbReference type="InterPro" id="IPR001757">
    <property type="entry name" value="P_typ_ATPase"/>
</dbReference>
<evidence type="ECO:0000256" key="3">
    <source>
        <dbReference type="ARBA" id="ARBA00022475"/>
    </source>
</evidence>
<keyword evidence="5 11" id="KW-0479">Metal-binding</keyword>
<evidence type="ECO:0000256" key="4">
    <source>
        <dbReference type="ARBA" id="ARBA00022692"/>
    </source>
</evidence>
<dbReference type="PRINTS" id="PR00119">
    <property type="entry name" value="CATATPASE"/>
</dbReference>
<dbReference type="InterPro" id="IPR023298">
    <property type="entry name" value="ATPase_P-typ_TM_dom_sf"/>
</dbReference>
<evidence type="ECO:0000313" key="15">
    <source>
        <dbReference type="EMBL" id="SCW35405.1"/>
    </source>
</evidence>
<dbReference type="PANTHER" id="PTHR43520:SF8">
    <property type="entry name" value="P-TYPE CU(+) TRANSPORTER"/>
    <property type="match status" value="1"/>
</dbReference>
<accession>A0A1G4PT88</accession>
<dbReference type="Gene3D" id="2.70.150.10">
    <property type="entry name" value="Calcium-transporting ATPase, cytoplasmic transduction domain A"/>
    <property type="match status" value="1"/>
</dbReference>
<dbReference type="InterPro" id="IPR027256">
    <property type="entry name" value="P-typ_ATPase_IB"/>
</dbReference>
<protein>
    <submittedName>
        <fullName evidence="15">Cu+-exporting ATPase</fullName>
    </submittedName>
</protein>
<keyword evidence="7 11" id="KW-0067">ATP-binding</keyword>
<dbReference type="NCBIfam" id="TIGR01511">
    <property type="entry name" value="ATPase-IB1_Cu"/>
    <property type="match status" value="1"/>
</dbReference>
<name>A0A1G4PT88_9CAUL</name>
<comment type="subcellular location">
    <subcellularLocation>
        <location evidence="1">Cell membrane</location>
        <topology evidence="1">Multi-pass membrane protein</topology>
    </subcellularLocation>
</comment>
<dbReference type="InterPro" id="IPR044492">
    <property type="entry name" value="P_typ_ATPase_HD_dom"/>
</dbReference>
<feature type="compositionally biased region" description="Basic and acidic residues" evidence="12">
    <location>
        <begin position="58"/>
        <end position="78"/>
    </location>
</feature>
<dbReference type="GO" id="GO:0005507">
    <property type="term" value="F:copper ion binding"/>
    <property type="evidence" value="ECO:0007669"/>
    <property type="project" value="TreeGrafter"/>
</dbReference>
<dbReference type="Pfam" id="PF00702">
    <property type="entry name" value="Hydrolase"/>
    <property type="match status" value="1"/>
</dbReference>
<feature type="transmembrane region" description="Helical" evidence="11">
    <location>
        <begin position="754"/>
        <end position="776"/>
    </location>
</feature>
<feature type="transmembrane region" description="Helical" evidence="11">
    <location>
        <begin position="417"/>
        <end position="440"/>
    </location>
</feature>
<keyword evidence="16" id="KW-1185">Reference proteome</keyword>
<feature type="region of interest" description="Disordered" evidence="12">
    <location>
        <begin position="58"/>
        <end position="85"/>
    </location>
</feature>
<keyword evidence="8" id="KW-1278">Translocase</keyword>
<dbReference type="GO" id="GO:0060003">
    <property type="term" value="P:copper ion export"/>
    <property type="evidence" value="ECO:0007669"/>
    <property type="project" value="UniProtKB-ARBA"/>
</dbReference>
<evidence type="ECO:0000256" key="2">
    <source>
        <dbReference type="ARBA" id="ARBA00006024"/>
    </source>
</evidence>
<dbReference type="PRINTS" id="PR00943">
    <property type="entry name" value="CUATPASE"/>
</dbReference>
<feature type="transmembrane region" description="Helical" evidence="11">
    <location>
        <begin position="169"/>
        <end position="188"/>
    </location>
</feature>
<dbReference type="GO" id="GO:0043682">
    <property type="term" value="F:P-type divalent copper transporter activity"/>
    <property type="evidence" value="ECO:0007669"/>
    <property type="project" value="TreeGrafter"/>
</dbReference>
<keyword evidence="3 11" id="KW-1003">Cell membrane</keyword>
<dbReference type="GO" id="GO:0005886">
    <property type="term" value="C:plasma membrane"/>
    <property type="evidence" value="ECO:0007669"/>
    <property type="project" value="UniProtKB-SubCell"/>
</dbReference>
<dbReference type="OrthoDB" id="9813266at2"/>
<dbReference type="InterPro" id="IPR059000">
    <property type="entry name" value="ATPase_P-type_domA"/>
</dbReference>
<dbReference type="GO" id="GO:0005524">
    <property type="term" value="F:ATP binding"/>
    <property type="evidence" value="ECO:0007669"/>
    <property type="project" value="UniProtKB-UniRule"/>
</dbReference>
<evidence type="ECO:0000256" key="9">
    <source>
        <dbReference type="ARBA" id="ARBA00022989"/>
    </source>
</evidence>
<feature type="domain" description="P-type ATPase A" evidence="13">
    <location>
        <begin position="273"/>
        <end position="372"/>
    </location>
</feature>
<keyword evidence="9 11" id="KW-1133">Transmembrane helix</keyword>
<dbReference type="AlphaFoldDB" id="A0A1G4PT88"/>
<dbReference type="Gene3D" id="3.40.1110.10">
    <property type="entry name" value="Calcium-transporting ATPase, cytoplasmic domain N"/>
    <property type="match status" value="1"/>
</dbReference>
<feature type="domain" description="Heavy metal binding" evidence="14">
    <location>
        <begin position="27"/>
        <end position="53"/>
    </location>
</feature>
<evidence type="ECO:0000256" key="6">
    <source>
        <dbReference type="ARBA" id="ARBA00022741"/>
    </source>
</evidence>
<dbReference type="EMBL" id="FMTS01000001">
    <property type="protein sequence ID" value="SCW35405.1"/>
    <property type="molecule type" value="Genomic_DNA"/>
</dbReference>
<dbReference type="InterPro" id="IPR023214">
    <property type="entry name" value="HAD_sf"/>
</dbReference>
<dbReference type="Gene3D" id="3.40.50.1000">
    <property type="entry name" value="HAD superfamily/HAD-like"/>
    <property type="match status" value="1"/>
</dbReference>
<feature type="transmembrane region" description="Helical" evidence="11">
    <location>
        <begin position="138"/>
        <end position="157"/>
    </location>
</feature>
<dbReference type="InterPro" id="IPR023299">
    <property type="entry name" value="ATPase_P-typ_cyto_dom_N"/>
</dbReference>
<dbReference type="InterPro" id="IPR036412">
    <property type="entry name" value="HAD-like_sf"/>
</dbReference>
<sequence>MDHEHHGDGATKSCCHGKNETAEAGQFTCPMHPEIRQDGPGHCPICHMNLVPVDEQTAEKTADPSDHDHCNHHGHDQAAKPVPTPKAGQAVIYTCPMHPQIRREGPGSCPICGMALEPETITLEDTDNPELRDMTRRLWISSILSAPVAILAMGAHFGLSTLIPDRISVWIQLVLATPVTLWGGWPFLTRGWDSLKTRNLNMFTLIALGILVAWGYSVVAVLAPDAFPHMPGMTPDIYFEAAAIITTLVLVGQVLELKARAQTGNAIRALLKLAPATAHRLKDGDEETIPLEQVQAGDLLRVRPGEKIPTDGEVVEGSSHVDESMLTGESMPVAKQTGDKVTGATVNQAGSFVMKATRVGNDTLLAQIVARVGQAQRSRAPIQRVADIVSGYFVPAVVAAAALTFIAWMVWGPEPKLGHAILNAIAVLIIACPCALGLATPMSIMAGTGRAAREGILVRDAAVLEAFEGVDTLVFDKTGTLTEGKPKLIAAKAVAGFSDDHLLALAAALEASSEHPIADAIVRGAKEKGLPSLKVADFQSPTGKGVTGTVDGVAVALGNSALVGENAELTELARPFREQGQTAVYATVDGKPAGIIVVADPVKASTPQALNALRAEGLRLVMLTGDNEATARAVARTLGIEDVEAGVLPDRKAEVIEGLMAKGRKVAMAGDGVNDAPALAAATVGIAMGNGTDIAMESAGITLIKGDLRGIVKARTLSQAVMRNIKQNLVFAFAYNVVGVPIAAGVLYPAFGLLLSPIMASAAMAFSSVSVIANSLRIRNTRL</sequence>
<dbReference type="InterPro" id="IPR008250">
    <property type="entry name" value="ATPase_P-typ_transduc_dom_A_sf"/>
</dbReference>
<dbReference type="SUPFAM" id="SSF81653">
    <property type="entry name" value="Calcium ATPase, transduction domain A"/>
    <property type="match status" value="1"/>
</dbReference>
<dbReference type="SFLD" id="SFLDS00003">
    <property type="entry name" value="Haloacid_Dehalogenase"/>
    <property type="match status" value="1"/>
</dbReference>
<evidence type="ECO:0000313" key="16">
    <source>
        <dbReference type="Proteomes" id="UP000199150"/>
    </source>
</evidence>
<dbReference type="Pfam" id="PF19335">
    <property type="entry name" value="HMBD"/>
    <property type="match status" value="2"/>
</dbReference>
<evidence type="ECO:0000256" key="11">
    <source>
        <dbReference type="RuleBase" id="RU362081"/>
    </source>
</evidence>
<dbReference type="CDD" id="cd02094">
    <property type="entry name" value="P-type_ATPase_Cu-like"/>
    <property type="match status" value="1"/>
</dbReference>
<evidence type="ECO:0000256" key="8">
    <source>
        <dbReference type="ARBA" id="ARBA00022967"/>
    </source>
</evidence>
<feature type="transmembrane region" description="Helical" evidence="11">
    <location>
        <begin position="237"/>
        <end position="255"/>
    </location>
</feature>
<dbReference type="Pfam" id="PF00122">
    <property type="entry name" value="E1-E2_ATPase"/>
    <property type="match status" value="1"/>
</dbReference>
<feature type="transmembrane region" description="Helical" evidence="11">
    <location>
        <begin position="200"/>
        <end position="217"/>
    </location>
</feature>
<evidence type="ECO:0000256" key="12">
    <source>
        <dbReference type="SAM" id="MobiDB-lite"/>
    </source>
</evidence>
<gene>
    <name evidence="15" type="ORF">SAMN02927928_0642</name>
</gene>
<dbReference type="NCBIfam" id="TIGR01494">
    <property type="entry name" value="ATPase_P-type"/>
    <property type="match status" value="1"/>
</dbReference>